<dbReference type="AlphaFoldDB" id="A0AAP6JGL4"/>
<accession>A0AAP6JGL4</accession>
<dbReference type="Pfam" id="PF12281">
    <property type="entry name" value="NTP_transf_8"/>
    <property type="match status" value="1"/>
</dbReference>
<comment type="caution">
    <text evidence="2">The sequence shown here is derived from an EMBL/GenBank/DDBJ whole genome shotgun (WGS) entry which is preliminary data.</text>
</comment>
<name>A0AAP6JGL4_9GAMM</name>
<dbReference type="EMBL" id="JAYGII010000021">
    <property type="protein sequence ID" value="MEA5446107.1"/>
    <property type="molecule type" value="Genomic_DNA"/>
</dbReference>
<feature type="domain" description="Nucleotidyltransferase-like" evidence="1">
    <location>
        <begin position="112"/>
        <end position="317"/>
    </location>
</feature>
<evidence type="ECO:0000259" key="1">
    <source>
        <dbReference type="Pfam" id="PF12281"/>
    </source>
</evidence>
<evidence type="ECO:0000313" key="3">
    <source>
        <dbReference type="Proteomes" id="UP001302316"/>
    </source>
</evidence>
<proteinExistence type="predicted"/>
<gene>
    <name evidence="2" type="ORF">VCB98_09770</name>
</gene>
<dbReference type="RefSeq" id="WP_346052113.1">
    <property type="nucleotide sequence ID" value="NZ_JAYGII010000021.1"/>
</dbReference>
<protein>
    <submittedName>
        <fullName evidence="2">Nucleotidyltransferase domain-containing protein</fullName>
    </submittedName>
</protein>
<dbReference type="InterPro" id="IPR058575">
    <property type="entry name" value="NTP_transf_8_dom"/>
</dbReference>
<organism evidence="2 3">
    <name type="scientific">Natronospira elongata</name>
    <dbReference type="NCBI Taxonomy" id="3110268"/>
    <lineage>
        <taxon>Bacteria</taxon>
        <taxon>Pseudomonadati</taxon>
        <taxon>Pseudomonadota</taxon>
        <taxon>Gammaproteobacteria</taxon>
        <taxon>Natronospirales</taxon>
        <taxon>Natronospiraceae</taxon>
        <taxon>Natronospira</taxon>
    </lineage>
</organism>
<dbReference type="Proteomes" id="UP001302316">
    <property type="component" value="Unassembled WGS sequence"/>
</dbReference>
<sequence>MHYTPLSLTARTLYAELSELALGMGLASDMGKRPGSLVRKTVKGRDYLYYQYLDLAGQRRQAYLGASESRAARVIEQALSLSSEEREDRTQLQKLRAAFIGAGGTPIDTAPARVLVAFAEAGIFRPSSEYGVLVGTLAFHVYGNLLGVRWASPTRTQDIDIAGQSDIGLAIPQPDEPLPDVLARLEMGFVPVPPLNPKAPSTSFRVRGRELRVDLLTPEIGKAKGVRRVPALKSRATALRFLDYLIEDTMPAVAIGRKQLALVNVPHPERFALHKLLVSENRPPAFAAKSEKDRVQALQLLAVLREEAPDGLAEAVSAIEQRGTGWRSRLVKALDKCAERHPAETDFVRQHLS</sequence>
<reference evidence="2 3" key="1">
    <citation type="submission" date="2023-12" db="EMBL/GenBank/DDBJ databases">
        <title>Whole-genome sequencing of halo(alkali)philic microorganisms from hypersaline lakes.</title>
        <authorList>
            <person name="Sorokin D.Y."/>
            <person name="Merkel A.Y."/>
            <person name="Messina E."/>
            <person name="Yakimov M."/>
        </authorList>
    </citation>
    <scope>NUCLEOTIDE SEQUENCE [LARGE SCALE GENOMIC DNA]</scope>
    <source>
        <strain evidence="2 3">AB-CW1</strain>
    </source>
</reference>
<keyword evidence="3" id="KW-1185">Reference proteome</keyword>
<evidence type="ECO:0000313" key="2">
    <source>
        <dbReference type="EMBL" id="MEA5446107.1"/>
    </source>
</evidence>